<reference evidence="1 2" key="1">
    <citation type="journal article" date="2022" name="bioRxiv">
        <title>The genome of the oomycete Peronosclerospora sorghi, a cosmopolitan pathogen of maize and sorghum, is inflated with dispersed pseudogenes.</title>
        <authorList>
            <person name="Fletcher K."/>
            <person name="Martin F."/>
            <person name="Isakeit T."/>
            <person name="Cavanaugh K."/>
            <person name="Magill C."/>
            <person name="Michelmore R."/>
        </authorList>
    </citation>
    <scope>NUCLEOTIDE SEQUENCE [LARGE SCALE GENOMIC DNA]</scope>
    <source>
        <strain evidence="1">P6</strain>
    </source>
</reference>
<comment type="caution">
    <text evidence="1">The sequence shown here is derived from an EMBL/GenBank/DDBJ whole genome shotgun (WGS) entry which is preliminary data.</text>
</comment>
<gene>
    <name evidence="1" type="ORF">PsorP6_011531</name>
</gene>
<evidence type="ECO:0000313" key="2">
    <source>
        <dbReference type="Proteomes" id="UP001163321"/>
    </source>
</evidence>
<accession>A0ACC0WKU2</accession>
<sequence>MNAATATFKQLQKDDTLLSQQHQVIADLKTFYKDYINANGPLCYGQREDIDIERDAVSSNDLYSACVADMTTFLEDIGGFVFDRMRHVDQVRMENMARNLSKGLLNLIAGLDEVVAERYSLNGVSLNVLPPVVPHEPVTMNGRAFTAIVRAQCERLADRWDPYF</sequence>
<protein>
    <submittedName>
        <fullName evidence="1">Uncharacterized protein</fullName>
    </submittedName>
</protein>
<keyword evidence="2" id="KW-1185">Reference proteome</keyword>
<dbReference type="Proteomes" id="UP001163321">
    <property type="component" value="Chromosome 12"/>
</dbReference>
<dbReference type="EMBL" id="CM047591">
    <property type="protein sequence ID" value="KAI9918336.1"/>
    <property type="molecule type" value="Genomic_DNA"/>
</dbReference>
<proteinExistence type="predicted"/>
<evidence type="ECO:0000313" key="1">
    <source>
        <dbReference type="EMBL" id="KAI9918336.1"/>
    </source>
</evidence>
<name>A0ACC0WKU2_9STRA</name>
<organism evidence="1 2">
    <name type="scientific">Peronosclerospora sorghi</name>
    <dbReference type="NCBI Taxonomy" id="230839"/>
    <lineage>
        <taxon>Eukaryota</taxon>
        <taxon>Sar</taxon>
        <taxon>Stramenopiles</taxon>
        <taxon>Oomycota</taxon>
        <taxon>Peronosporomycetes</taxon>
        <taxon>Peronosporales</taxon>
        <taxon>Peronosporaceae</taxon>
        <taxon>Peronosclerospora</taxon>
    </lineage>
</organism>